<evidence type="ECO:0000259" key="3">
    <source>
        <dbReference type="Pfam" id="PF16371"/>
    </source>
</evidence>
<evidence type="ECO:0000259" key="1">
    <source>
        <dbReference type="Pfam" id="PF00149"/>
    </source>
</evidence>
<dbReference type="InterPro" id="IPR051918">
    <property type="entry name" value="STPP_CPPED1"/>
</dbReference>
<comment type="caution">
    <text evidence="4">The sequence shown here is derived from an EMBL/GenBank/DDBJ whole genome shotgun (WGS) entry which is preliminary data.</text>
</comment>
<dbReference type="Pfam" id="PF16370">
    <property type="entry name" value="MetallophosC"/>
    <property type="match status" value="1"/>
</dbReference>
<dbReference type="PANTHER" id="PTHR43143:SF1">
    <property type="entry name" value="SERINE_THREONINE-PROTEIN PHOSPHATASE CPPED1"/>
    <property type="match status" value="1"/>
</dbReference>
<accession>A0A4U1CQW8</accession>
<dbReference type="SUPFAM" id="SSF56300">
    <property type="entry name" value="Metallo-dependent phosphatases"/>
    <property type="match status" value="1"/>
</dbReference>
<protein>
    <submittedName>
        <fullName evidence="4">Serine/threonine protein phosphatase</fullName>
    </submittedName>
</protein>
<dbReference type="OrthoDB" id="1776264at2"/>
<dbReference type="InterPro" id="IPR004843">
    <property type="entry name" value="Calcineurin-like_PHP"/>
</dbReference>
<feature type="domain" description="Calcineurin-like phosphoesterase N-terminal" evidence="3">
    <location>
        <begin position="17"/>
        <end position="94"/>
    </location>
</feature>
<reference evidence="4 5" key="1">
    <citation type="submission" date="2019-04" db="EMBL/GenBank/DDBJ databases">
        <title>Pedobacter sp. RP-3-15 sp. nov., isolated from Arctic soil.</title>
        <authorList>
            <person name="Dahal R.H."/>
            <person name="Kim D.-U."/>
        </authorList>
    </citation>
    <scope>NUCLEOTIDE SEQUENCE [LARGE SCALE GENOMIC DNA]</scope>
    <source>
        <strain evidence="4 5">RP-3-15</strain>
    </source>
</reference>
<dbReference type="EMBL" id="SWBQ01000001">
    <property type="protein sequence ID" value="TKC09756.1"/>
    <property type="molecule type" value="Genomic_DNA"/>
</dbReference>
<dbReference type="InterPro" id="IPR029052">
    <property type="entry name" value="Metallo-depent_PP-like"/>
</dbReference>
<evidence type="ECO:0000313" key="5">
    <source>
        <dbReference type="Proteomes" id="UP000307244"/>
    </source>
</evidence>
<dbReference type="CDD" id="cd00838">
    <property type="entry name" value="MPP_superfamily"/>
    <property type="match status" value="1"/>
</dbReference>
<dbReference type="InterPro" id="IPR032285">
    <property type="entry name" value="Metallophos_N"/>
</dbReference>
<organism evidence="4 5">
    <name type="scientific">Pedobacter frigoris</name>
    <dbReference type="NCBI Taxonomy" id="2571272"/>
    <lineage>
        <taxon>Bacteria</taxon>
        <taxon>Pseudomonadati</taxon>
        <taxon>Bacteroidota</taxon>
        <taxon>Sphingobacteriia</taxon>
        <taxon>Sphingobacteriales</taxon>
        <taxon>Sphingobacteriaceae</taxon>
        <taxon>Pedobacter</taxon>
    </lineage>
</organism>
<dbReference type="PANTHER" id="PTHR43143">
    <property type="entry name" value="METALLOPHOSPHOESTERASE, CALCINEURIN SUPERFAMILY"/>
    <property type="match status" value="1"/>
</dbReference>
<evidence type="ECO:0000259" key="2">
    <source>
        <dbReference type="Pfam" id="PF16370"/>
    </source>
</evidence>
<evidence type="ECO:0000313" key="4">
    <source>
        <dbReference type="EMBL" id="TKC09756.1"/>
    </source>
</evidence>
<dbReference type="Proteomes" id="UP000307244">
    <property type="component" value="Unassembled WGS sequence"/>
</dbReference>
<dbReference type="GO" id="GO:0016787">
    <property type="term" value="F:hydrolase activity"/>
    <property type="evidence" value="ECO:0007669"/>
    <property type="project" value="InterPro"/>
</dbReference>
<keyword evidence="5" id="KW-1185">Reference proteome</keyword>
<proteinExistence type="predicted"/>
<sequence length="482" mass="54871">MPTLLFSQHTAGRVFFGNVSAGGRGIPGVAVSDGLKVTHTDKRGGYRLVSLEAPDFIFISLPSGYRAPVSEGIPHYFERVNDQSAKKKRIDFELERNQENQERYQLIVCADPQVGFDEDVPKLESLLADMKKHVREEFSGMPVYGIMCGDIIEGMNQASPTLQAIKQRFSETEIPFFYVAGNHDMDLGARSNLLAKQSYKKIFGPSYYSFNLGKVHYVVLDDVFSTGKSYGYIGYLEERQLQWLEQDLASIPQGSTVIVSVHIPSYSVSARKGDFGAEDIKKVIQNRQALYKILMPYQAHIFSGHEHYQENYVLKDNLFEHVHGALCGIFWQAPYNSDGTPLGYTVYEVDGEKLSWYFKAAGKDKNIQCAAYLPGADTQNPEALVVNVWNYDSAWKVYWYEDGKKMGEMKQSKGWDPDIVQYVKKNQQNFRYKYIGAGPSEHMFYAVPLNKHAQFKIEVVDRFNNVYTTIPQNVNKKQISFR</sequence>
<dbReference type="InterPro" id="IPR032288">
    <property type="entry name" value="Metallophos_C"/>
</dbReference>
<dbReference type="AlphaFoldDB" id="A0A4U1CQW8"/>
<dbReference type="Gene3D" id="3.60.21.10">
    <property type="match status" value="1"/>
</dbReference>
<feature type="domain" description="Calcineurin-like phosphoesterase" evidence="1">
    <location>
        <begin position="107"/>
        <end position="308"/>
    </location>
</feature>
<name>A0A4U1CQW8_9SPHI</name>
<feature type="domain" description="Calcineurin-like phosphoesterase C-terminal" evidence="2">
    <location>
        <begin position="320"/>
        <end position="467"/>
    </location>
</feature>
<gene>
    <name evidence="4" type="ORF">FA047_06215</name>
</gene>
<dbReference type="Pfam" id="PF00149">
    <property type="entry name" value="Metallophos"/>
    <property type="match status" value="1"/>
</dbReference>
<dbReference type="Pfam" id="PF16371">
    <property type="entry name" value="MetallophosN"/>
    <property type="match status" value="1"/>
</dbReference>